<dbReference type="AlphaFoldDB" id="A0A2T9YG68"/>
<organism evidence="1 2">
    <name type="scientific">Smittium simulii</name>
    <dbReference type="NCBI Taxonomy" id="133385"/>
    <lineage>
        <taxon>Eukaryota</taxon>
        <taxon>Fungi</taxon>
        <taxon>Fungi incertae sedis</taxon>
        <taxon>Zoopagomycota</taxon>
        <taxon>Kickxellomycotina</taxon>
        <taxon>Harpellomycetes</taxon>
        <taxon>Harpellales</taxon>
        <taxon>Legeriomycetaceae</taxon>
        <taxon>Smittium</taxon>
    </lineage>
</organism>
<comment type="caution">
    <text evidence="1">The sequence shown here is derived from an EMBL/GenBank/DDBJ whole genome shotgun (WGS) entry which is preliminary data.</text>
</comment>
<keyword evidence="2" id="KW-1185">Reference proteome</keyword>
<evidence type="ECO:0000313" key="1">
    <source>
        <dbReference type="EMBL" id="PVU91315.1"/>
    </source>
</evidence>
<sequence length="480" mass="56349">MFDFKSIIEPINGFQISGPSIRLVDHWDSQPAKEARDFYEKEIPKGSNSIVTCRTCKMSVCQEMRIINYRNRQRPTFKCKHCATPTSPSHFLELYRDRKILLLEDEVEKPIVIERPFGMSLKRHLEQQKLDNKENKRTKIITGLNKKPPVAQRKPLSTTEILQELNKENALEPVIITGFPTEVVRESKNYLRDQPINGFQISGPSIRLVDHWDSQPAKEARDFYEKEIPKGSNSIVYCRTCKMSVCQDMRIINYRNRLKPTFKCKHCETPTSPSHFLELYRDRKILLLEDMVEKPIISERPFGMSSKRHLDHQILINKKHKRTKQLTDYNKNTPAATQKPKSSTDLLLGLNKENALESVIITGFPTEVVRESKTYLRDRGINNYDIYDSKRKADGTFEFLVPSNKLENFKGKIRKIESLKIITISELFDKIKDHEYEKNAIKRYIAQKKKIVMMEEYNKNKEEMIYKSNFDNKVRMNKKH</sequence>
<protein>
    <submittedName>
        <fullName evidence="1">Uncharacterized protein</fullName>
    </submittedName>
</protein>
<accession>A0A2T9YG68</accession>
<proteinExistence type="predicted"/>
<evidence type="ECO:0000313" key="2">
    <source>
        <dbReference type="Proteomes" id="UP000245383"/>
    </source>
</evidence>
<name>A0A2T9YG68_9FUNG</name>
<gene>
    <name evidence="1" type="ORF">BB561_004453</name>
</gene>
<dbReference type="EMBL" id="MBFR01000208">
    <property type="protein sequence ID" value="PVU91315.1"/>
    <property type="molecule type" value="Genomic_DNA"/>
</dbReference>
<reference evidence="1 2" key="1">
    <citation type="journal article" date="2018" name="MBio">
        <title>Comparative Genomics Reveals the Core Gene Toolbox for the Fungus-Insect Symbiosis.</title>
        <authorList>
            <person name="Wang Y."/>
            <person name="Stata M."/>
            <person name="Wang W."/>
            <person name="Stajich J.E."/>
            <person name="White M.M."/>
            <person name="Moncalvo J.M."/>
        </authorList>
    </citation>
    <scope>NUCLEOTIDE SEQUENCE [LARGE SCALE GENOMIC DNA]</scope>
    <source>
        <strain evidence="1 2">SWE-8-4</strain>
    </source>
</reference>
<dbReference type="Proteomes" id="UP000245383">
    <property type="component" value="Unassembled WGS sequence"/>
</dbReference>